<keyword evidence="2" id="KW-1185">Reference proteome</keyword>
<dbReference type="EMBL" id="CAIX01000058">
    <property type="protein sequence ID" value="CCI43942.1"/>
    <property type="molecule type" value="Genomic_DNA"/>
</dbReference>
<accession>A0A024GC98</accession>
<sequence>MTKIVFVMGRWRLNMCQMPITHISYLHIDKSGTTTNHTQQDATSKLDRHHLQICIHRRASIGGLHKQHLFLSISNRYPSQTLSISFDLISSEITYTLIVVDF</sequence>
<dbReference type="AlphaFoldDB" id="A0A024GC98"/>
<dbReference type="Proteomes" id="UP000053237">
    <property type="component" value="Unassembled WGS sequence"/>
</dbReference>
<proteinExistence type="predicted"/>
<evidence type="ECO:0000313" key="1">
    <source>
        <dbReference type="EMBL" id="CCI43942.1"/>
    </source>
</evidence>
<protein>
    <submittedName>
        <fullName evidence="1">Uncharacterized protein</fullName>
    </submittedName>
</protein>
<comment type="caution">
    <text evidence="1">The sequence shown here is derived from an EMBL/GenBank/DDBJ whole genome shotgun (WGS) entry which is preliminary data.</text>
</comment>
<organism evidence="1 2">
    <name type="scientific">Albugo candida</name>
    <dbReference type="NCBI Taxonomy" id="65357"/>
    <lineage>
        <taxon>Eukaryota</taxon>
        <taxon>Sar</taxon>
        <taxon>Stramenopiles</taxon>
        <taxon>Oomycota</taxon>
        <taxon>Peronosporomycetes</taxon>
        <taxon>Albuginales</taxon>
        <taxon>Albuginaceae</taxon>
        <taxon>Albugo</taxon>
    </lineage>
</organism>
<name>A0A024GC98_9STRA</name>
<evidence type="ECO:0000313" key="2">
    <source>
        <dbReference type="Proteomes" id="UP000053237"/>
    </source>
</evidence>
<gene>
    <name evidence="1" type="ORF">BN9_047260</name>
</gene>
<dbReference type="InParanoid" id="A0A024GC98"/>
<reference evidence="1 2" key="1">
    <citation type="submission" date="2012-05" db="EMBL/GenBank/DDBJ databases">
        <title>Recombination and specialization in a pathogen metapopulation.</title>
        <authorList>
            <person name="Gardiner A."/>
            <person name="Kemen E."/>
            <person name="Schultz-Larsen T."/>
            <person name="MacLean D."/>
            <person name="Van Oosterhout C."/>
            <person name="Jones J.D.G."/>
        </authorList>
    </citation>
    <scope>NUCLEOTIDE SEQUENCE [LARGE SCALE GENOMIC DNA]</scope>
    <source>
        <strain evidence="1 2">Ac Nc2</strain>
    </source>
</reference>